<gene>
    <name evidence="1" type="ORF">OB919_14060</name>
</gene>
<sequence>MRLYDCYGQHTLEQLQDQLERYADVALYEDVFSTAGLEPGAISSWEDFRSLPLTTTEDLLADVESNPPTGSLHEEGAMISFTPAKDSELPVFETPGDITRYAEVHGRIFERLGMEPGMRAMVAFGYHGFGTGYLLHRALEYNGIEVIPAGPGDSEAKAARIDEFDVDVLWANPSFALEVAEHGGESLDIFIGGGEPFTSVDGRREQVHEAFGDLECAVDCFGLRQAWPVALECAAECGLHVVDDYMIVEIVDPETGDVLPLGERGEVVLTHLDREAGGMLRYRTGDLSVLEEGSSPHVDGSTVMMPQGVFGRTDEMHKIKGVKVYPQGIPLVLGSFDGLNPFAYRLTITSDGGSDHLAVTVEGEVDEGALEDALADRLLVRPDEVTAVDDLEDGPSVVDERY</sequence>
<comment type="caution">
    <text evidence="1">The sequence shown here is derived from an EMBL/GenBank/DDBJ whole genome shotgun (WGS) entry which is preliminary data.</text>
</comment>
<dbReference type="PANTHER" id="PTHR43845">
    <property type="entry name" value="BLR5969 PROTEIN"/>
    <property type="match status" value="1"/>
</dbReference>
<protein>
    <submittedName>
        <fullName evidence="1">Phenylacetate--CoA ligase family protein</fullName>
    </submittedName>
</protein>
<keyword evidence="1" id="KW-0436">Ligase</keyword>
<dbReference type="AlphaFoldDB" id="A0AAP3E714"/>
<dbReference type="InterPro" id="IPR045851">
    <property type="entry name" value="AMP-bd_C_sf"/>
</dbReference>
<evidence type="ECO:0000313" key="2">
    <source>
        <dbReference type="Proteomes" id="UP001321047"/>
    </source>
</evidence>
<dbReference type="RefSeq" id="WP_342809411.1">
    <property type="nucleotide sequence ID" value="NZ_JAOPJZ010000013.1"/>
</dbReference>
<dbReference type="InterPro" id="IPR042099">
    <property type="entry name" value="ANL_N_sf"/>
</dbReference>
<name>A0AAP3E714_9EURY</name>
<keyword evidence="2" id="KW-1185">Reference proteome</keyword>
<proteinExistence type="predicted"/>
<dbReference type="SUPFAM" id="SSF56801">
    <property type="entry name" value="Acetyl-CoA synthetase-like"/>
    <property type="match status" value="1"/>
</dbReference>
<accession>A0AAP3E714</accession>
<reference evidence="1 2" key="1">
    <citation type="submission" date="2022-09" db="EMBL/GenBank/DDBJ databases">
        <title>Enrichment on poylsaccharides allowed isolation of novel metabolic and taxonomic groups of Haloarchaea.</title>
        <authorList>
            <person name="Sorokin D.Y."/>
            <person name="Elcheninov A.G."/>
            <person name="Khizhniak T.V."/>
            <person name="Kolganova T.V."/>
            <person name="Kublanov I.V."/>
        </authorList>
    </citation>
    <scope>NUCLEOTIDE SEQUENCE [LARGE SCALE GENOMIC DNA]</scope>
    <source>
        <strain evidence="1 2">AArc-curdl1</strain>
    </source>
</reference>
<dbReference type="PANTHER" id="PTHR43845:SF1">
    <property type="entry name" value="BLR5969 PROTEIN"/>
    <property type="match status" value="1"/>
</dbReference>
<dbReference type="Proteomes" id="UP001321047">
    <property type="component" value="Unassembled WGS sequence"/>
</dbReference>
<dbReference type="Gene3D" id="3.30.300.30">
    <property type="match status" value="1"/>
</dbReference>
<dbReference type="Gene3D" id="3.40.50.12780">
    <property type="entry name" value="N-terminal domain of ligase-like"/>
    <property type="match status" value="1"/>
</dbReference>
<dbReference type="GO" id="GO:0016874">
    <property type="term" value="F:ligase activity"/>
    <property type="evidence" value="ECO:0007669"/>
    <property type="project" value="UniProtKB-KW"/>
</dbReference>
<evidence type="ECO:0000313" key="1">
    <source>
        <dbReference type="EMBL" id="MCU4753086.1"/>
    </source>
</evidence>
<dbReference type="EMBL" id="JAOPJZ010000013">
    <property type="protein sequence ID" value="MCU4753086.1"/>
    <property type="molecule type" value="Genomic_DNA"/>
</dbReference>
<organism evidence="1 2">
    <name type="scientific">Natronosalvus hydrolyticus</name>
    <dbReference type="NCBI Taxonomy" id="2979988"/>
    <lineage>
        <taxon>Archaea</taxon>
        <taxon>Methanobacteriati</taxon>
        <taxon>Methanobacteriota</taxon>
        <taxon>Stenosarchaea group</taxon>
        <taxon>Halobacteria</taxon>
        <taxon>Halobacteriales</taxon>
        <taxon>Natrialbaceae</taxon>
        <taxon>Natronosalvus</taxon>
    </lineage>
</organism>